<gene>
    <name evidence="4" type="ORF">GCM10011396_12570</name>
</gene>
<evidence type="ECO:0000313" key="4">
    <source>
        <dbReference type="EMBL" id="GGC67074.1"/>
    </source>
</evidence>
<evidence type="ECO:0000256" key="2">
    <source>
        <dbReference type="SAM" id="SignalP"/>
    </source>
</evidence>
<dbReference type="Pfam" id="PF01738">
    <property type="entry name" value="DLH"/>
    <property type="match status" value="1"/>
</dbReference>
<dbReference type="EMBL" id="BMED01000001">
    <property type="protein sequence ID" value="GGC67074.1"/>
    <property type="molecule type" value="Genomic_DNA"/>
</dbReference>
<evidence type="ECO:0000313" key="5">
    <source>
        <dbReference type="Proteomes" id="UP000637423"/>
    </source>
</evidence>
<evidence type="ECO:0000256" key="1">
    <source>
        <dbReference type="ARBA" id="ARBA00022801"/>
    </source>
</evidence>
<dbReference type="SUPFAM" id="SSF53474">
    <property type="entry name" value="alpha/beta-Hydrolases"/>
    <property type="match status" value="1"/>
</dbReference>
<reference evidence="4" key="1">
    <citation type="journal article" date="2014" name="Int. J. Syst. Evol. Microbiol.">
        <title>Complete genome sequence of Corynebacterium casei LMG S-19264T (=DSM 44701T), isolated from a smear-ripened cheese.</title>
        <authorList>
            <consortium name="US DOE Joint Genome Institute (JGI-PGF)"/>
            <person name="Walter F."/>
            <person name="Albersmeier A."/>
            <person name="Kalinowski J."/>
            <person name="Ruckert C."/>
        </authorList>
    </citation>
    <scope>NUCLEOTIDE SEQUENCE</scope>
    <source>
        <strain evidence="4">CGMCC 1.10998</strain>
    </source>
</reference>
<feature type="chain" id="PRO_5037034102" description="Dienelactone hydrolase domain-containing protein" evidence="2">
    <location>
        <begin position="23"/>
        <end position="340"/>
    </location>
</feature>
<dbReference type="PANTHER" id="PTHR22946:SF9">
    <property type="entry name" value="POLYKETIDE TRANSFERASE AF380"/>
    <property type="match status" value="1"/>
</dbReference>
<keyword evidence="2" id="KW-0732">Signal</keyword>
<dbReference type="InterPro" id="IPR002925">
    <property type="entry name" value="Dienelactn_hydro"/>
</dbReference>
<dbReference type="InterPro" id="IPR050261">
    <property type="entry name" value="FrsA_esterase"/>
</dbReference>
<feature type="signal peptide" evidence="2">
    <location>
        <begin position="1"/>
        <end position="22"/>
    </location>
</feature>
<reference evidence="4" key="2">
    <citation type="submission" date="2020-09" db="EMBL/GenBank/DDBJ databases">
        <authorList>
            <person name="Sun Q."/>
            <person name="Zhou Y."/>
        </authorList>
    </citation>
    <scope>NUCLEOTIDE SEQUENCE</scope>
    <source>
        <strain evidence="4">CGMCC 1.10998</strain>
    </source>
</reference>
<comment type="caution">
    <text evidence="4">The sequence shown here is derived from an EMBL/GenBank/DDBJ whole genome shotgun (WGS) entry which is preliminary data.</text>
</comment>
<proteinExistence type="predicted"/>
<dbReference type="Gene3D" id="3.40.50.1820">
    <property type="entry name" value="alpha/beta hydrolase"/>
    <property type="match status" value="1"/>
</dbReference>
<dbReference type="PANTHER" id="PTHR22946">
    <property type="entry name" value="DIENELACTONE HYDROLASE DOMAIN-CONTAINING PROTEIN-RELATED"/>
    <property type="match status" value="1"/>
</dbReference>
<keyword evidence="5" id="KW-1185">Reference proteome</keyword>
<organism evidence="4 5">
    <name type="scientific">Undibacterium terreum</name>
    <dbReference type="NCBI Taxonomy" id="1224302"/>
    <lineage>
        <taxon>Bacteria</taxon>
        <taxon>Pseudomonadati</taxon>
        <taxon>Pseudomonadota</taxon>
        <taxon>Betaproteobacteria</taxon>
        <taxon>Burkholderiales</taxon>
        <taxon>Oxalobacteraceae</taxon>
        <taxon>Undibacterium</taxon>
    </lineage>
</organism>
<dbReference type="RefSeq" id="WP_229750945.1">
    <property type="nucleotide sequence ID" value="NZ_BMED01000001.1"/>
</dbReference>
<evidence type="ECO:0000259" key="3">
    <source>
        <dbReference type="Pfam" id="PF01738"/>
    </source>
</evidence>
<protein>
    <recommendedName>
        <fullName evidence="3">Dienelactone hydrolase domain-containing protein</fullName>
    </recommendedName>
</protein>
<dbReference type="GO" id="GO:0052689">
    <property type="term" value="F:carboxylic ester hydrolase activity"/>
    <property type="evidence" value="ECO:0007669"/>
    <property type="project" value="UniProtKB-ARBA"/>
</dbReference>
<feature type="domain" description="Dienelactone hydrolase" evidence="3">
    <location>
        <begin position="64"/>
        <end position="269"/>
    </location>
</feature>
<name>A0A916UB73_9BURK</name>
<dbReference type="AlphaFoldDB" id="A0A916UB73"/>
<sequence>MQSRLLSLCIAITSLLPSLASAQQVYNDLSTQPEGRIYFNSVTPKSKWDLVHRKYDKTPTVIWANLYLPKEMKGRIPAMVISHGSAGLQEKDVRRWARAFNEMGIAAFIVDSFSPRNIASTEADQGKLSPAANDADALAALKLLATDPRIDSTKIGQIGFSRGGGVALDMTMEAFRKGMIDDDTKFAALVAFYPGCSQVWWATPAPKLSGTPLMMALGEKDNYTPAKLCQNFAEVMQRDRQEVEVHVYPDAYHDFDNTNAYFKYHPMSTSAQKCPQIQLDMEHGEYRYLQSGEKLASLGALEELTRACIMRGVSTGANLKQGDRAEADVKAFLRRAFQLP</sequence>
<dbReference type="Proteomes" id="UP000637423">
    <property type="component" value="Unassembled WGS sequence"/>
</dbReference>
<keyword evidence="1" id="KW-0378">Hydrolase</keyword>
<accession>A0A916UB73</accession>
<dbReference type="InterPro" id="IPR029058">
    <property type="entry name" value="AB_hydrolase_fold"/>
</dbReference>